<evidence type="ECO:0000313" key="4">
    <source>
        <dbReference type="Proteomes" id="UP000019678"/>
    </source>
</evidence>
<dbReference type="SUPFAM" id="SSF52768">
    <property type="entry name" value="Arginase/deacetylase"/>
    <property type="match status" value="1"/>
</dbReference>
<dbReference type="PANTHER" id="PTHR10625">
    <property type="entry name" value="HISTONE DEACETYLASE HDAC1-RELATED"/>
    <property type="match status" value="1"/>
</dbReference>
<feature type="domain" description="Histone deacetylase" evidence="2">
    <location>
        <begin position="25"/>
        <end position="220"/>
    </location>
</feature>
<dbReference type="GO" id="GO:0004407">
    <property type="term" value="F:histone deacetylase activity"/>
    <property type="evidence" value="ECO:0007669"/>
    <property type="project" value="TreeGrafter"/>
</dbReference>
<dbReference type="STRING" id="1192034.CAP_7793"/>
<accession>A0A017SYZ9</accession>
<proteinExistence type="inferred from homology"/>
<dbReference type="InterPro" id="IPR023696">
    <property type="entry name" value="Ureohydrolase_dom_sf"/>
</dbReference>
<protein>
    <submittedName>
        <fullName evidence="3">Acetylspermidine deacetylase</fullName>
    </submittedName>
</protein>
<keyword evidence="4" id="KW-1185">Reference proteome</keyword>
<dbReference type="AlphaFoldDB" id="A0A017SYZ9"/>
<dbReference type="Gene3D" id="3.40.800.20">
    <property type="entry name" value="Histone deacetylase domain"/>
    <property type="match status" value="1"/>
</dbReference>
<gene>
    <name evidence="3" type="ORF">CAP_7793</name>
</gene>
<dbReference type="InterPro" id="IPR037138">
    <property type="entry name" value="His_deacetylse_dom_sf"/>
</dbReference>
<dbReference type="PRINTS" id="PR01270">
    <property type="entry name" value="HDASUPER"/>
</dbReference>
<dbReference type="InterPro" id="IPR000286">
    <property type="entry name" value="HDACs"/>
</dbReference>
<evidence type="ECO:0000256" key="1">
    <source>
        <dbReference type="ARBA" id="ARBA00005947"/>
    </source>
</evidence>
<evidence type="ECO:0000259" key="2">
    <source>
        <dbReference type="Pfam" id="PF00850"/>
    </source>
</evidence>
<dbReference type="Proteomes" id="UP000019678">
    <property type="component" value="Unassembled WGS sequence"/>
</dbReference>
<dbReference type="InterPro" id="IPR023801">
    <property type="entry name" value="His_deacetylse_dom"/>
</dbReference>
<dbReference type="PANTHER" id="PTHR10625:SF10">
    <property type="entry name" value="HISTONE DEACETYLASE HDAC1"/>
    <property type="match status" value="1"/>
</dbReference>
<dbReference type="Pfam" id="PF00850">
    <property type="entry name" value="Hist_deacetyl"/>
    <property type="match status" value="1"/>
</dbReference>
<dbReference type="GO" id="GO:0040029">
    <property type="term" value="P:epigenetic regulation of gene expression"/>
    <property type="evidence" value="ECO:0007669"/>
    <property type="project" value="TreeGrafter"/>
</dbReference>
<dbReference type="eggNOG" id="COG0123">
    <property type="taxonomic scope" value="Bacteria"/>
</dbReference>
<sequence>MRGAGSAGSAGSARSAGGEGAAVASSVGIALLRPPGHHATRRVGMGFCLLDNVAIAAHAALQKGLKRVAIVDWDVHHGNGTQDIFWRDPRVLFVSLHQWPFYPGTGLTTEVGEGEGQGYTVNVPLSEGATDAVYCAAFDEIVLPVLDEYAPELILVSAGYDAHMRDPLAAMQLTAAGYGAMAAKLRKAAAKSAEGRLGLFLEGGYSLGALEESIAATLNAATGSTPRAMPAAGEEAARGEVAGPREDVEAHGPVTPRHRFELDRARRHAQRYWTTL</sequence>
<comment type="similarity">
    <text evidence="1">Belongs to the histone deacetylase family.</text>
</comment>
<evidence type="ECO:0000313" key="3">
    <source>
        <dbReference type="EMBL" id="EYF01840.1"/>
    </source>
</evidence>
<reference evidence="3 4" key="1">
    <citation type="submission" date="2013-05" db="EMBL/GenBank/DDBJ databases">
        <title>Genome assembly of Chondromyces apiculatus DSM 436.</title>
        <authorList>
            <person name="Sharma G."/>
            <person name="Khatri I."/>
            <person name="Kaur C."/>
            <person name="Mayilraj S."/>
            <person name="Subramanian S."/>
        </authorList>
    </citation>
    <scope>NUCLEOTIDE SEQUENCE [LARGE SCALE GENOMIC DNA]</scope>
    <source>
        <strain evidence="3 4">DSM 436</strain>
    </source>
</reference>
<comment type="caution">
    <text evidence="3">The sequence shown here is derived from an EMBL/GenBank/DDBJ whole genome shotgun (WGS) entry which is preliminary data.</text>
</comment>
<organism evidence="3 4">
    <name type="scientific">Chondromyces apiculatus DSM 436</name>
    <dbReference type="NCBI Taxonomy" id="1192034"/>
    <lineage>
        <taxon>Bacteria</taxon>
        <taxon>Pseudomonadati</taxon>
        <taxon>Myxococcota</taxon>
        <taxon>Polyangia</taxon>
        <taxon>Polyangiales</taxon>
        <taxon>Polyangiaceae</taxon>
        <taxon>Chondromyces</taxon>
    </lineage>
</organism>
<dbReference type="EMBL" id="ASRX01000071">
    <property type="protein sequence ID" value="EYF01840.1"/>
    <property type="molecule type" value="Genomic_DNA"/>
</dbReference>
<name>A0A017SYZ9_9BACT</name>
<dbReference type="CDD" id="cd09992">
    <property type="entry name" value="HDAC_classII"/>
    <property type="match status" value="1"/>
</dbReference>